<reference evidence="1 2" key="1">
    <citation type="submission" date="2006-02" db="EMBL/GenBank/DDBJ databases">
        <authorList>
            <person name="Pinhassi J."/>
            <person name="Pedros-Alio C."/>
            <person name="Ferriera S."/>
            <person name="Johnson J."/>
            <person name="Kravitz S."/>
            <person name="Halpern A."/>
            <person name="Remington K."/>
            <person name="Beeson K."/>
            <person name="Tran B."/>
            <person name="Rogers Y.-H."/>
            <person name="Friedman R."/>
            <person name="Venter J.C."/>
        </authorList>
    </citation>
    <scope>NUCLEOTIDE SEQUENCE [LARGE SCALE GENOMIC DNA]</scope>
    <source>
        <strain evidence="1 2">MED92</strain>
    </source>
</reference>
<accession>A0A7U8C5Q3</accession>
<dbReference type="RefSeq" id="WP_007019640.1">
    <property type="nucleotide sequence ID" value="NZ_CH724125.1"/>
</dbReference>
<dbReference type="Proteomes" id="UP000002171">
    <property type="component" value="Unassembled WGS sequence"/>
</dbReference>
<dbReference type="OrthoDB" id="5812594at2"/>
<dbReference type="EMBL" id="AAOW01000004">
    <property type="protein sequence ID" value="EAR62003.1"/>
    <property type="molecule type" value="Genomic_DNA"/>
</dbReference>
<dbReference type="AlphaFoldDB" id="A0A7U8C5Q3"/>
<proteinExistence type="predicted"/>
<dbReference type="SUPFAM" id="SSF52540">
    <property type="entry name" value="P-loop containing nucleoside triphosphate hydrolases"/>
    <property type="match status" value="1"/>
</dbReference>
<evidence type="ECO:0000313" key="1">
    <source>
        <dbReference type="EMBL" id="EAR62003.1"/>
    </source>
</evidence>
<organism evidence="1 2">
    <name type="scientific">Neptuniibacter caesariensis</name>
    <dbReference type="NCBI Taxonomy" id="207954"/>
    <lineage>
        <taxon>Bacteria</taxon>
        <taxon>Pseudomonadati</taxon>
        <taxon>Pseudomonadota</taxon>
        <taxon>Gammaproteobacteria</taxon>
        <taxon>Oceanospirillales</taxon>
        <taxon>Oceanospirillaceae</taxon>
        <taxon>Neptuniibacter</taxon>
    </lineage>
</organism>
<comment type="caution">
    <text evidence="1">The sequence shown here is derived from an EMBL/GenBank/DDBJ whole genome shotgun (WGS) entry which is preliminary data.</text>
</comment>
<evidence type="ECO:0000313" key="2">
    <source>
        <dbReference type="Proteomes" id="UP000002171"/>
    </source>
</evidence>
<keyword evidence="2" id="KW-1185">Reference proteome</keyword>
<sequence>MKHLQSSAALETIYARILRLGISQFTLCSTQHKAGNSFLSLAVAKRAAESGKRVLLIELNRTTPKLAELHGLSPLEWLPLTGNWEHAAQESAHAGLLLLCCPVKSSHCVEFRDQETLKLFFESCASHFDMVICDVEPILFSKQQMSRDQFEPEHQRLPVDVICAASEATVLNVLTGRTTESEIDEARDILVQSGASLQGVIMNDCHAPSLKQELIRETYRLQKPFPRWMAKLRKKIDSTVLLNQEL</sequence>
<protein>
    <submittedName>
        <fullName evidence="1">Putative capsular polysaccharide biosynthesis protein</fullName>
    </submittedName>
</protein>
<name>A0A7U8C5Q3_NEPCE</name>
<gene>
    <name evidence="1" type="ORF">MED92_09869</name>
</gene>
<dbReference type="Gene3D" id="3.40.50.300">
    <property type="entry name" value="P-loop containing nucleotide triphosphate hydrolases"/>
    <property type="match status" value="1"/>
</dbReference>
<dbReference type="InterPro" id="IPR027417">
    <property type="entry name" value="P-loop_NTPase"/>
</dbReference>